<keyword evidence="15 20" id="KW-0472">Membrane</keyword>
<evidence type="ECO:0000256" key="14">
    <source>
        <dbReference type="ARBA" id="ARBA00022989"/>
    </source>
</evidence>
<evidence type="ECO:0000259" key="21">
    <source>
        <dbReference type="PROSITE" id="PS50011"/>
    </source>
</evidence>
<feature type="domain" description="Protein kinase" evidence="21">
    <location>
        <begin position="359"/>
        <end position="675"/>
    </location>
</feature>
<keyword evidence="5" id="KW-1003">Cell membrane</keyword>
<evidence type="ECO:0000256" key="4">
    <source>
        <dbReference type="ARBA" id="ARBA00012513"/>
    </source>
</evidence>
<keyword evidence="11 18" id="KW-0547">Nucleotide-binding</keyword>
<dbReference type="PANTHER" id="PTHR27007">
    <property type="match status" value="1"/>
</dbReference>
<dbReference type="InterPro" id="IPR011009">
    <property type="entry name" value="Kinase-like_dom_sf"/>
</dbReference>
<keyword evidence="14 20" id="KW-1133">Transmembrane helix</keyword>
<name>A0A2S3GYW3_9POAL</name>
<evidence type="ECO:0000256" key="18">
    <source>
        <dbReference type="PROSITE-ProRule" id="PRU10141"/>
    </source>
</evidence>
<evidence type="ECO:0000313" key="22">
    <source>
        <dbReference type="EMBL" id="PAN11993.1"/>
    </source>
</evidence>
<dbReference type="GO" id="GO:0030246">
    <property type="term" value="F:carbohydrate binding"/>
    <property type="evidence" value="ECO:0007669"/>
    <property type="project" value="UniProtKB-KW"/>
</dbReference>
<dbReference type="GO" id="GO:0005886">
    <property type="term" value="C:plasma membrane"/>
    <property type="evidence" value="ECO:0007669"/>
    <property type="project" value="UniProtKB-SubCell"/>
</dbReference>
<dbReference type="GO" id="GO:0005524">
    <property type="term" value="F:ATP binding"/>
    <property type="evidence" value="ECO:0007669"/>
    <property type="project" value="UniProtKB-UniRule"/>
</dbReference>
<organism evidence="22">
    <name type="scientific">Panicum hallii</name>
    <dbReference type="NCBI Taxonomy" id="206008"/>
    <lineage>
        <taxon>Eukaryota</taxon>
        <taxon>Viridiplantae</taxon>
        <taxon>Streptophyta</taxon>
        <taxon>Embryophyta</taxon>
        <taxon>Tracheophyta</taxon>
        <taxon>Spermatophyta</taxon>
        <taxon>Magnoliopsida</taxon>
        <taxon>Liliopsida</taxon>
        <taxon>Poales</taxon>
        <taxon>Poaceae</taxon>
        <taxon>PACMAD clade</taxon>
        <taxon>Panicoideae</taxon>
        <taxon>Panicodae</taxon>
        <taxon>Paniceae</taxon>
        <taxon>Panicinae</taxon>
        <taxon>Panicum</taxon>
        <taxon>Panicum sect. Panicum</taxon>
    </lineage>
</organism>
<evidence type="ECO:0000256" key="13">
    <source>
        <dbReference type="ARBA" id="ARBA00022840"/>
    </source>
</evidence>
<dbReference type="InterPro" id="IPR017441">
    <property type="entry name" value="Protein_kinase_ATP_BS"/>
</dbReference>
<evidence type="ECO:0000256" key="19">
    <source>
        <dbReference type="SAM" id="MobiDB-lite"/>
    </source>
</evidence>
<feature type="transmembrane region" description="Helical" evidence="20">
    <location>
        <begin position="14"/>
        <end position="35"/>
    </location>
</feature>
<dbReference type="Pfam" id="PF00139">
    <property type="entry name" value="Lectin_legB"/>
    <property type="match status" value="1"/>
</dbReference>
<dbReference type="SMART" id="SM00220">
    <property type="entry name" value="S_TKc"/>
    <property type="match status" value="1"/>
</dbReference>
<feature type="binding site" evidence="18">
    <location>
        <position position="387"/>
    </location>
    <ligand>
        <name>ATP</name>
        <dbReference type="ChEBI" id="CHEBI:30616"/>
    </ligand>
</feature>
<evidence type="ECO:0000256" key="3">
    <source>
        <dbReference type="ARBA" id="ARBA00010217"/>
    </source>
</evidence>
<dbReference type="FunFam" id="1.10.510.10:FF:000240">
    <property type="entry name" value="Lectin-domain containing receptor kinase A4.3"/>
    <property type="match status" value="1"/>
</dbReference>
<dbReference type="InterPro" id="IPR008271">
    <property type="entry name" value="Ser/Thr_kinase_AS"/>
</dbReference>
<evidence type="ECO:0000256" key="20">
    <source>
        <dbReference type="SAM" id="Phobius"/>
    </source>
</evidence>
<dbReference type="SUPFAM" id="SSF49899">
    <property type="entry name" value="Concanavalin A-like lectins/glucanases"/>
    <property type="match status" value="1"/>
</dbReference>
<keyword evidence="12" id="KW-0418">Kinase</keyword>
<keyword evidence="8 20" id="KW-0812">Transmembrane</keyword>
<evidence type="ECO:0000256" key="6">
    <source>
        <dbReference type="ARBA" id="ARBA00022527"/>
    </source>
</evidence>
<evidence type="ECO:0000256" key="9">
    <source>
        <dbReference type="ARBA" id="ARBA00022729"/>
    </source>
</evidence>
<dbReference type="Gene3D" id="3.30.200.20">
    <property type="entry name" value="Phosphorylase Kinase, domain 1"/>
    <property type="match status" value="1"/>
</dbReference>
<dbReference type="PROSITE" id="PS00107">
    <property type="entry name" value="PROTEIN_KINASE_ATP"/>
    <property type="match status" value="1"/>
</dbReference>
<dbReference type="Proteomes" id="UP000243499">
    <property type="component" value="Chromosome 2"/>
</dbReference>
<dbReference type="PROSITE" id="PS00307">
    <property type="entry name" value="LECTIN_LEGUME_BETA"/>
    <property type="match status" value="1"/>
</dbReference>
<keyword evidence="6" id="KW-0723">Serine/threonine-protein kinase</keyword>
<evidence type="ECO:0000256" key="7">
    <source>
        <dbReference type="ARBA" id="ARBA00022679"/>
    </source>
</evidence>
<keyword evidence="13 18" id="KW-0067">ATP-binding</keyword>
<dbReference type="CDD" id="cd06899">
    <property type="entry name" value="lectin_legume_LecRK_Arcelin_ConA"/>
    <property type="match status" value="1"/>
</dbReference>
<comment type="similarity">
    <text evidence="2">In the N-terminal section; belongs to the leguminous lectin family.</text>
</comment>
<evidence type="ECO:0000256" key="11">
    <source>
        <dbReference type="ARBA" id="ARBA00022741"/>
    </source>
</evidence>
<dbReference type="EC" id="2.7.11.1" evidence="4"/>
<accession>A0A2S3GYW3</accession>
<comment type="subcellular location">
    <subcellularLocation>
        <location evidence="1">Cell membrane</location>
        <topology evidence="1">Single-pass type I membrane protein</topology>
    </subcellularLocation>
</comment>
<dbReference type="PROSITE" id="PS50011">
    <property type="entry name" value="PROTEIN_KINASE_DOM"/>
    <property type="match status" value="1"/>
</dbReference>
<keyword evidence="7" id="KW-0808">Transferase</keyword>
<comment type="similarity">
    <text evidence="3">In the C-terminal section; belongs to the protein kinase superfamily. Ser/Thr protein kinase family.</text>
</comment>
<evidence type="ECO:0000256" key="10">
    <source>
        <dbReference type="ARBA" id="ARBA00022734"/>
    </source>
</evidence>
<dbReference type="InterPro" id="IPR000719">
    <property type="entry name" value="Prot_kinase_dom"/>
</dbReference>
<dbReference type="InterPro" id="IPR001220">
    <property type="entry name" value="Legume_lectin_dom"/>
</dbReference>
<dbReference type="Pfam" id="PF00069">
    <property type="entry name" value="Pkinase"/>
    <property type="match status" value="1"/>
</dbReference>
<evidence type="ECO:0000256" key="15">
    <source>
        <dbReference type="ARBA" id="ARBA00023136"/>
    </source>
</evidence>
<keyword evidence="17" id="KW-0325">Glycoprotein</keyword>
<dbReference type="Gene3D" id="1.10.510.10">
    <property type="entry name" value="Transferase(Phosphotransferase) domain 1"/>
    <property type="match status" value="1"/>
</dbReference>
<reference evidence="22" key="1">
    <citation type="submission" date="2018-04" db="EMBL/GenBank/DDBJ databases">
        <title>WGS assembly of Panicum hallii.</title>
        <authorList>
            <person name="Lovell J."/>
            <person name="Jenkins J."/>
            <person name="Lowry D."/>
            <person name="Mamidi S."/>
            <person name="Sreedasyam A."/>
            <person name="Weng X."/>
            <person name="Barry K."/>
            <person name="Bonette J."/>
            <person name="Campitelli B."/>
            <person name="Daum C."/>
            <person name="Gordon S."/>
            <person name="Gould B."/>
            <person name="Lipzen A."/>
            <person name="Macqueen A."/>
            <person name="Palacio-Mejia J."/>
            <person name="Plott C."/>
            <person name="Shakirov E."/>
            <person name="Shu S."/>
            <person name="Yoshinaga Y."/>
            <person name="Zane M."/>
            <person name="Rokhsar D."/>
            <person name="Grimwood J."/>
            <person name="Schmutz J."/>
            <person name="Juenger T."/>
        </authorList>
    </citation>
    <scope>NUCLEOTIDE SEQUENCE [LARGE SCALE GENOMIC DNA]</scope>
    <source>
        <strain evidence="22">FIL2</strain>
    </source>
</reference>
<gene>
    <name evidence="22" type="ORF">PAHAL_2G233800</name>
</gene>
<proteinExistence type="inferred from homology"/>
<dbReference type="EMBL" id="CM008047">
    <property type="protein sequence ID" value="PAN11993.1"/>
    <property type="molecule type" value="Genomic_DNA"/>
</dbReference>
<evidence type="ECO:0000256" key="8">
    <source>
        <dbReference type="ARBA" id="ARBA00022692"/>
    </source>
</evidence>
<evidence type="ECO:0000256" key="17">
    <source>
        <dbReference type="ARBA" id="ARBA00023180"/>
    </source>
</evidence>
<evidence type="ECO:0000256" key="16">
    <source>
        <dbReference type="ARBA" id="ARBA00023170"/>
    </source>
</evidence>
<dbReference type="GO" id="GO:0002229">
    <property type="term" value="P:defense response to oomycetes"/>
    <property type="evidence" value="ECO:0007669"/>
    <property type="project" value="UniProtKB-ARBA"/>
</dbReference>
<dbReference type="InterPro" id="IPR013320">
    <property type="entry name" value="ConA-like_dom_sf"/>
</dbReference>
<dbReference type="GO" id="GO:0004674">
    <property type="term" value="F:protein serine/threonine kinase activity"/>
    <property type="evidence" value="ECO:0007669"/>
    <property type="project" value="UniProtKB-KW"/>
</dbReference>
<evidence type="ECO:0000256" key="5">
    <source>
        <dbReference type="ARBA" id="ARBA00022475"/>
    </source>
</evidence>
<feature type="transmembrane region" description="Helical" evidence="20">
    <location>
        <begin position="304"/>
        <end position="322"/>
    </location>
</feature>
<feature type="region of interest" description="Disordered" evidence="19">
    <location>
        <begin position="269"/>
        <end position="294"/>
    </location>
</feature>
<dbReference type="Gramene" id="PAN11993">
    <property type="protein sequence ID" value="PAN11993"/>
    <property type="gene ID" value="PAHAL_2G233800"/>
</dbReference>
<dbReference type="PROSITE" id="PS00108">
    <property type="entry name" value="PROTEIN_KINASE_ST"/>
    <property type="match status" value="1"/>
</dbReference>
<evidence type="ECO:0000256" key="12">
    <source>
        <dbReference type="ARBA" id="ARBA00022777"/>
    </source>
</evidence>
<evidence type="ECO:0000256" key="1">
    <source>
        <dbReference type="ARBA" id="ARBA00004251"/>
    </source>
</evidence>
<evidence type="ECO:0000256" key="2">
    <source>
        <dbReference type="ARBA" id="ARBA00008536"/>
    </source>
</evidence>
<sequence>MALPHLSSLLRPCYSLITIILFIHAPLAASVSFNLDFSTSDYASELNYSNDSYWAKPVIELTKDAGGSVGRVWYARPVPLWDRATRELASFNTTFSFQIKSVNETRAPGDGMAFFLSYFPSVTPPDSAGGTLGLIGGRFNNATVSGDERFVAVEFDTHSNNRDWESDNHVGIDVNSIVSKASKDTYQAGRDLSSGLPMEARVTYRSDTLLLSVDLQIGDTPYHVSTDVDLRESLPEAVAVGFSAATGSFVELHQLLSWSFSSDLEASSPPPRTVNASAAPSQSPGGGGAKAPNKNKLRVRAETLALATVTGLLCLLLLLILARKLNMVSLWCEKRARKRLGHGPRRYQYSELAKATNKFDEQRKLGVGGSSEVYLGDECGRRFAVKKLISAVRMTDAEAQRRRIEFEAEVDIISRLRHKNLVRLLGWCDSSNGLLLVYELISGGSLDKHLYSTETSLSWNDRFRIIIGLGKALVYLHGEHSGTKYVVHGDIKPSNIMVDEGLNAKLGDFGLARRLDHGAAAQTTETVMGTKGYIEPEFMETGKRCVESDVYSFGIVLLEMVTGFGPWRRPLPSWVWELYAGQNTRVLEAASATLRSESNDRQMERVLVVGLWCTQPARSERPSMAHAMWVLEHAEAPLPVLRPSHGHLTLLGGLLGESPEHRRVTAPLLGELSRVQSQMYSNTAPAAIATGEQGLVRQCCDRSHSIEQGSYIVGG</sequence>
<keyword evidence="9" id="KW-0732">Signal</keyword>
<keyword evidence="16" id="KW-0675">Receptor</keyword>
<dbReference type="SUPFAM" id="SSF56112">
    <property type="entry name" value="Protein kinase-like (PK-like)"/>
    <property type="match status" value="1"/>
</dbReference>
<dbReference type="InterPro" id="IPR019825">
    <property type="entry name" value="Lectin_legB_Mn/Ca_BS"/>
</dbReference>
<dbReference type="Gene3D" id="2.60.120.200">
    <property type="match status" value="1"/>
</dbReference>
<dbReference type="InterPro" id="IPR050528">
    <property type="entry name" value="L-type_Lectin-RKs"/>
</dbReference>
<protein>
    <recommendedName>
        <fullName evidence="4">non-specific serine/threonine protein kinase</fullName>
        <ecNumber evidence="4">2.7.11.1</ecNumber>
    </recommendedName>
</protein>
<keyword evidence="10" id="KW-0430">Lectin</keyword>
<dbReference type="AlphaFoldDB" id="A0A2S3GYW3"/>